<evidence type="ECO:0000313" key="1">
    <source>
        <dbReference type="EMBL" id="MFB9902643.1"/>
    </source>
</evidence>
<reference evidence="1 2" key="1">
    <citation type="submission" date="2024-09" db="EMBL/GenBank/DDBJ databases">
        <authorList>
            <person name="Sun Q."/>
            <person name="Mori K."/>
        </authorList>
    </citation>
    <scope>NUCLEOTIDE SEQUENCE [LARGE SCALE GENOMIC DNA]</scope>
    <source>
        <strain evidence="1 2">TBRC 7907</strain>
    </source>
</reference>
<dbReference type="Proteomes" id="UP001589693">
    <property type="component" value="Unassembled WGS sequence"/>
</dbReference>
<evidence type="ECO:0000313" key="2">
    <source>
        <dbReference type="Proteomes" id="UP001589693"/>
    </source>
</evidence>
<sequence length="57" mass="6026">MRNPVASVLVLYVGLPPRGVLRGTRDRVDGIPPLDVAVGRSSVLSAVVIASVLMWTV</sequence>
<keyword evidence="2" id="KW-1185">Reference proteome</keyword>
<comment type="caution">
    <text evidence="1">The sequence shown here is derived from an EMBL/GenBank/DDBJ whole genome shotgun (WGS) entry which is preliminary data.</text>
</comment>
<protein>
    <submittedName>
        <fullName evidence="1">Uncharacterized protein</fullName>
    </submittedName>
</protein>
<accession>A0ABV5ZP34</accession>
<dbReference type="EMBL" id="JBHLZU010000002">
    <property type="protein sequence ID" value="MFB9902643.1"/>
    <property type="molecule type" value="Genomic_DNA"/>
</dbReference>
<dbReference type="RefSeq" id="WP_377849719.1">
    <property type="nucleotide sequence ID" value="NZ_JBHLZU010000002.1"/>
</dbReference>
<gene>
    <name evidence="1" type="ORF">ACFFQA_01695</name>
</gene>
<proteinExistence type="predicted"/>
<organism evidence="1 2">
    <name type="scientific">Allokutzneria oryzae</name>
    <dbReference type="NCBI Taxonomy" id="1378989"/>
    <lineage>
        <taxon>Bacteria</taxon>
        <taxon>Bacillati</taxon>
        <taxon>Actinomycetota</taxon>
        <taxon>Actinomycetes</taxon>
        <taxon>Pseudonocardiales</taxon>
        <taxon>Pseudonocardiaceae</taxon>
        <taxon>Allokutzneria</taxon>
    </lineage>
</organism>
<name>A0ABV5ZP34_9PSEU</name>